<dbReference type="OrthoDB" id="76293at2759"/>
<feature type="transmembrane region" description="Helical" evidence="15">
    <location>
        <begin position="463"/>
        <end position="490"/>
    </location>
</feature>
<evidence type="ECO:0000256" key="14">
    <source>
        <dbReference type="ARBA" id="ARBA00078796"/>
    </source>
</evidence>
<evidence type="ECO:0000256" key="12">
    <source>
        <dbReference type="ARBA" id="ARBA00023136"/>
    </source>
</evidence>
<dbReference type="AlphaFoldDB" id="A0A3B0JPB9"/>
<sequence>MSQKLSSFLICQPLQMAFSTFDITSEKDAGKFREKKWPWYGAPIYAVICFALFYVSVLPSFYSYPDMLHQRDEAQHPDEFIGERSMKQLAEYAAIGNKMSGSIANEVHTVNFLLRELQKIVDESRSDLYDIEVEKQYSSGSLFLFGSAMSYSNVSNVVVKISRKSQQNDNYLLVNSHYDSEVGTPAVSDDGVMVVIMLEALRVISRSEKPLAHPVVFLFNGAEEACMLGSHGFITQHRWAKNCKALVNLDSAGAGGREILFQTGPNHPWLAKYYHRSAPHPFANSMAEELFQNNFIPSDTDFRIFRDYGSVPGLDMAHALNGYVYHTKYDNFKSIERGTYQSTGENVLPLVWALANAPELDDTAAHEEGHTVFYDFVGWFMLTYTESVSIAINVTVCVLSLLCIGLSLYLMSVDDGADALKAIFLRFGIIFLVQLGTVLAACGLTILVAVFMQAVGLSESWYYGHWMIFGLYFCTLFFVLGLLPAIYIGWTKRQTNMKLDQTISCFMHAHCIVMILLCIIMTSMSIRSGYFPMIGVFFYTISVLLQITLKLSLKKSYFVTSHLICQVLPFIYYTYMCYAILIVFVPMQGRDGPDSSPDVLLSVFIIYMTMHFAGFLIPIMHKFRKPKIIFSVFGALTIIFIIIATTSAGFPFVKELAAQRYYVLHTTRTFHNADNTVKQDSGFYIQPVDTRLGELDDTTFKNREPSSWTEATCAAEPFCGLPIYSGRWIDWKDSARWIYSTAPELPMNIELTQVSKASVAANKVRYEFSLRASDRVMIYVDPLAGVRVSDWSFDKTPLDEAHTPPYLMYHLYSLTEEPFDFWVELEHEESHAQGPYFKLVVSEHFLYHKEHYTEDFRAFLDTFPEWTYTTDWFSSLESWVL</sequence>
<evidence type="ECO:0000256" key="3">
    <source>
        <dbReference type="ARBA" id="ARBA00010918"/>
    </source>
</evidence>
<evidence type="ECO:0000256" key="15">
    <source>
        <dbReference type="SAM" id="Phobius"/>
    </source>
</evidence>
<dbReference type="PANTHER" id="PTHR12147:SF22">
    <property type="entry name" value="ENDOPLASMIC RETICULUM METALLOPEPTIDASE 1"/>
    <property type="match status" value="1"/>
</dbReference>
<feature type="transmembrane region" description="Helical" evidence="15">
    <location>
        <begin position="570"/>
        <end position="587"/>
    </location>
</feature>
<gene>
    <name evidence="19" type="ORF">DGUA_6G000424</name>
</gene>
<evidence type="ECO:0000313" key="20">
    <source>
        <dbReference type="Proteomes" id="UP000268350"/>
    </source>
</evidence>
<dbReference type="GO" id="GO:0006508">
    <property type="term" value="P:proteolysis"/>
    <property type="evidence" value="ECO:0007669"/>
    <property type="project" value="UniProtKB-KW"/>
</dbReference>
<evidence type="ECO:0000256" key="6">
    <source>
        <dbReference type="ARBA" id="ARBA00022723"/>
    </source>
</evidence>
<feature type="domain" description="Endoplasmic reticulum metallopeptidase 1-like C-terminal" evidence="17">
    <location>
        <begin position="657"/>
        <end position="879"/>
    </location>
</feature>
<feature type="transmembrane region" description="Helical" evidence="15">
    <location>
        <begin position="629"/>
        <end position="653"/>
    </location>
</feature>
<dbReference type="OMA" id="PDSKPDM"/>
<keyword evidence="20" id="KW-1185">Reference proteome</keyword>
<keyword evidence="5 15" id="KW-0812">Transmembrane</keyword>
<feature type="domain" description="Peptidase M28" evidence="16">
    <location>
        <begin position="156"/>
        <end position="350"/>
    </location>
</feature>
<dbReference type="Pfam" id="PF22249">
    <property type="entry name" value="ERMP1-TM"/>
    <property type="match status" value="1"/>
</dbReference>
<dbReference type="Pfam" id="PF04389">
    <property type="entry name" value="Peptidase_M28"/>
    <property type="match status" value="1"/>
</dbReference>
<evidence type="ECO:0000256" key="11">
    <source>
        <dbReference type="ARBA" id="ARBA00023049"/>
    </source>
</evidence>
<feature type="transmembrane region" description="Helical" evidence="15">
    <location>
        <begin position="599"/>
        <end position="617"/>
    </location>
</feature>
<evidence type="ECO:0000256" key="2">
    <source>
        <dbReference type="ARBA" id="ARBA00004477"/>
    </source>
</evidence>
<dbReference type="InterPro" id="IPR048024">
    <property type="entry name" value="Fxna-like_M28_dom"/>
</dbReference>
<dbReference type="InterPro" id="IPR053974">
    <property type="entry name" value="ERMP1_1-A_TM"/>
</dbReference>
<comment type="subcellular location">
    <subcellularLocation>
        <location evidence="2">Endoplasmic reticulum membrane</location>
        <topology evidence="2">Multi-pass membrane protein</topology>
    </subcellularLocation>
</comment>
<keyword evidence="4" id="KW-0645">Protease</keyword>
<keyword evidence="8" id="KW-0256">Endoplasmic reticulum</keyword>
<dbReference type="InterPro" id="IPR053973">
    <property type="entry name" value="ERMP1-like_C"/>
</dbReference>
<comment type="similarity">
    <text evidence="3">Belongs to the peptidase M28 family.</text>
</comment>
<name>A0A3B0JPB9_DROGU</name>
<feature type="domain" description="Endoplasmic reticulum metallopeptidase 1/1-A TM" evidence="18">
    <location>
        <begin position="441"/>
        <end position="643"/>
    </location>
</feature>
<proteinExistence type="inferred from homology"/>
<feature type="transmembrane region" description="Helical" evidence="15">
    <location>
        <begin position="502"/>
        <end position="524"/>
    </location>
</feature>
<feature type="transmembrane region" description="Helical" evidence="15">
    <location>
        <begin position="530"/>
        <end position="549"/>
    </location>
</feature>
<dbReference type="FunFam" id="3.40.630.10:FF:000008">
    <property type="entry name" value="Endoplasmic reticulum metallopeptidase 1"/>
    <property type="match status" value="1"/>
</dbReference>
<protein>
    <recommendedName>
        <fullName evidence="14">FXNA-like protease</fullName>
    </recommendedName>
</protein>
<dbReference type="InterPro" id="IPR045175">
    <property type="entry name" value="M28_fam"/>
</dbReference>
<evidence type="ECO:0000256" key="7">
    <source>
        <dbReference type="ARBA" id="ARBA00022801"/>
    </source>
</evidence>
<evidence type="ECO:0000256" key="1">
    <source>
        <dbReference type="ARBA" id="ARBA00001947"/>
    </source>
</evidence>
<keyword evidence="10 15" id="KW-1133">Transmembrane helix</keyword>
<dbReference type="GO" id="GO:0005789">
    <property type="term" value="C:endoplasmic reticulum membrane"/>
    <property type="evidence" value="ECO:0007669"/>
    <property type="project" value="UniProtKB-SubCell"/>
</dbReference>
<feature type="transmembrane region" description="Helical" evidence="15">
    <location>
        <begin position="423"/>
        <end position="451"/>
    </location>
</feature>
<keyword evidence="13" id="KW-0325">Glycoprotein</keyword>
<dbReference type="PANTHER" id="PTHR12147">
    <property type="entry name" value="METALLOPEPTIDASE M28 FAMILY MEMBER"/>
    <property type="match status" value="1"/>
</dbReference>
<feature type="transmembrane region" description="Helical" evidence="15">
    <location>
        <begin position="37"/>
        <end position="62"/>
    </location>
</feature>
<evidence type="ECO:0000256" key="5">
    <source>
        <dbReference type="ARBA" id="ARBA00022692"/>
    </source>
</evidence>
<evidence type="ECO:0000259" key="18">
    <source>
        <dbReference type="Pfam" id="PF22249"/>
    </source>
</evidence>
<evidence type="ECO:0000313" key="19">
    <source>
        <dbReference type="EMBL" id="SPP73018.1"/>
    </source>
</evidence>
<evidence type="ECO:0000256" key="4">
    <source>
        <dbReference type="ARBA" id="ARBA00022670"/>
    </source>
</evidence>
<keyword evidence="11" id="KW-0482">Metalloprotease</keyword>
<keyword evidence="9" id="KW-0862">Zinc</keyword>
<keyword evidence="7" id="KW-0378">Hydrolase</keyword>
<feature type="transmembrane region" description="Helical" evidence="15">
    <location>
        <begin position="390"/>
        <end position="411"/>
    </location>
</feature>
<evidence type="ECO:0000256" key="10">
    <source>
        <dbReference type="ARBA" id="ARBA00022989"/>
    </source>
</evidence>
<keyword evidence="12 15" id="KW-0472">Membrane</keyword>
<keyword evidence="6" id="KW-0479">Metal-binding</keyword>
<dbReference type="SUPFAM" id="SSF53187">
    <property type="entry name" value="Zn-dependent exopeptidases"/>
    <property type="match status" value="1"/>
</dbReference>
<dbReference type="Gene3D" id="3.40.630.10">
    <property type="entry name" value="Zn peptidases"/>
    <property type="match status" value="1"/>
</dbReference>
<dbReference type="Pfam" id="PF22248">
    <property type="entry name" value="ERMP1_C"/>
    <property type="match status" value="1"/>
</dbReference>
<dbReference type="CDD" id="cd03875">
    <property type="entry name" value="M28_Fxna_like"/>
    <property type="match status" value="1"/>
</dbReference>
<evidence type="ECO:0000259" key="17">
    <source>
        <dbReference type="Pfam" id="PF22248"/>
    </source>
</evidence>
<dbReference type="EMBL" id="OUUW01000001">
    <property type="protein sequence ID" value="SPP73018.1"/>
    <property type="molecule type" value="Genomic_DNA"/>
</dbReference>
<comment type="cofactor">
    <cofactor evidence="1">
        <name>Zn(2+)</name>
        <dbReference type="ChEBI" id="CHEBI:29105"/>
    </cofactor>
</comment>
<dbReference type="InterPro" id="IPR007484">
    <property type="entry name" value="Peptidase_M28"/>
</dbReference>
<reference evidence="20" key="1">
    <citation type="submission" date="2018-01" db="EMBL/GenBank/DDBJ databases">
        <authorList>
            <person name="Alioto T."/>
            <person name="Alioto T."/>
        </authorList>
    </citation>
    <scope>NUCLEOTIDE SEQUENCE [LARGE SCALE GENOMIC DNA]</scope>
</reference>
<organism evidence="19 20">
    <name type="scientific">Drosophila guanche</name>
    <name type="common">Fruit fly</name>
    <dbReference type="NCBI Taxonomy" id="7266"/>
    <lineage>
        <taxon>Eukaryota</taxon>
        <taxon>Metazoa</taxon>
        <taxon>Ecdysozoa</taxon>
        <taxon>Arthropoda</taxon>
        <taxon>Hexapoda</taxon>
        <taxon>Insecta</taxon>
        <taxon>Pterygota</taxon>
        <taxon>Neoptera</taxon>
        <taxon>Endopterygota</taxon>
        <taxon>Diptera</taxon>
        <taxon>Brachycera</taxon>
        <taxon>Muscomorpha</taxon>
        <taxon>Ephydroidea</taxon>
        <taxon>Drosophilidae</taxon>
        <taxon>Drosophila</taxon>
        <taxon>Sophophora</taxon>
    </lineage>
</organism>
<evidence type="ECO:0000256" key="9">
    <source>
        <dbReference type="ARBA" id="ARBA00022833"/>
    </source>
</evidence>
<evidence type="ECO:0000256" key="13">
    <source>
        <dbReference type="ARBA" id="ARBA00023180"/>
    </source>
</evidence>
<dbReference type="GO" id="GO:0046872">
    <property type="term" value="F:metal ion binding"/>
    <property type="evidence" value="ECO:0007669"/>
    <property type="project" value="UniProtKB-KW"/>
</dbReference>
<evidence type="ECO:0000259" key="16">
    <source>
        <dbReference type="Pfam" id="PF04389"/>
    </source>
</evidence>
<accession>A0A3B0JPB9</accession>
<dbReference type="GO" id="GO:0008235">
    <property type="term" value="F:metalloexopeptidase activity"/>
    <property type="evidence" value="ECO:0007669"/>
    <property type="project" value="InterPro"/>
</dbReference>
<dbReference type="Proteomes" id="UP000268350">
    <property type="component" value="Unassembled WGS sequence"/>
</dbReference>
<evidence type="ECO:0000256" key="8">
    <source>
        <dbReference type="ARBA" id="ARBA00022824"/>
    </source>
</evidence>